<evidence type="ECO:0000313" key="1">
    <source>
        <dbReference type="EMBL" id="AOM82502.1"/>
    </source>
</evidence>
<evidence type="ECO:0000313" key="2">
    <source>
        <dbReference type="Proteomes" id="UP000094463"/>
    </source>
</evidence>
<dbReference type="EMBL" id="CP012502">
    <property type="protein sequence ID" value="AOM82502.1"/>
    <property type="molecule type" value="Genomic_DNA"/>
</dbReference>
<dbReference type="Proteomes" id="UP000094463">
    <property type="component" value="Chromosome"/>
</dbReference>
<reference evidence="1 2" key="1">
    <citation type="submission" date="2015-08" db="EMBL/GenBank/DDBJ databases">
        <title>The complete genome sequence of Bacillus beveridgei MLTeJB.</title>
        <authorList>
            <person name="Hanson T.E."/>
            <person name="Mesa C."/>
            <person name="Basesman S.M."/>
            <person name="Oremland R.S."/>
        </authorList>
    </citation>
    <scope>NUCLEOTIDE SEQUENCE [LARGE SCALE GENOMIC DNA]</scope>
    <source>
        <strain evidence="1 2">MLTeJB</strain>
    </source>
</reference>
<organism evidence="1 2">
    <name type="scientific">Salisediminibacterium beveridgei</name>
    <dbReference type="NCBI Taxonomy" id="632773"/>
    <lineage>
        <taxon>Bacteria</taxon>
        <taxon>Bacillati</taxon>
        <taxon>Bacillota</taxon>
        <taxon>Bacilli</taxon>
        <taxon>Bacillales</taxon>
        <taxon>Bacillaceae</taxon>
        <taxon>Salisediminibacterium</taxon>
    </lineage>
</organism>
<gene>
    <name evidence="1" type="ORF">BBEV_1134</name>
</gene>
<protein>
    <submittedName>
        <fullName evidence="1">Uncharacterized protein</fullName>
    </submittedName>
</protein>
<name>A0A1D7QU06_9BACI</name>
<dbReference type="STRING" id="632773.BBEV_1134"/>
<proteinExistence type="predicted"/>
<dbReference type="AlphaFoldDB" id="A0A1D7QU06"/>
<accession>A0A1D7QU06</accession>
<dbReference type="KEGG" id="bbev:BBEV_1134"/>
<sequence length="72" mass="8092">MKKSMTETVYDRVLQRGSSTAERRTGFRVKNMLLQRASENLPASNRYLLGRDLCSFCMDNLGGTASEFVPVS</sequence>
<keyword evidence="2" id="KW-1185">Reference proteome</keyword>